<dbReference type="InterPro" id="IPR017850">
    <property type="entry name" value="Alkaline_phosphatase_core_sf"/>
</dbReference>
<keyword evidence="1" id="KW-0479">Metal-binding</keyword>
<keyword evidence="2 4" id="KW-0378">Hydrolase</keyword>
<dbReference type="EMBL" id="VXPY01000043">
    <property type="protein sequence ID" value="MYD90038.1"/>
    <property type="molecule type" value="Genomic_DNA"/>
</dbReference>
<sequence>MQPNFLVVIVDQMNSFSLGWNGNDEVRTPNLDRLAGEGVNFERAYPSNPVCQPSRATLHTGLTPRQHGLTTNGCNLDENIPTVTGVLAANGYRTHCVGKIHLQPFSTDARDNDGQPVTWESRDLWNDGTIKELPLPFYGYESVDYVGGHVNYVNGDYVNDVEAKRPGTKAELSREKAYFSAGPQTWRMPIPPEWHYNDWITERSIDFLRRQEDQPFFLVTSFPDPHHPFCAAKPYSEMYDPAAVSLPDNWNHLEDPCGYLERFDMGDRNMHRNWDEAVLRESIAQTYGMITHIDDCVGRLLSALDESGLTENTTVVFLSDHGDYLGSHHLLFKGPWPYEPVVRVPLIWRAPGGQQGKRVSQPVSHLDFVPTVLDYAGLDQQDFDLRGGQQAQRAILPGESLRPVIDTGARPQQDGKLMEFDEDGVSQEMCRYRMLITERWKICIYGGFGEGVLYDLENDPLEMQNLWDDPGHLQVKAEMLAKLGDRLALTDRMDNYRYCGA</sequence>
<reference evidence="4" key="1">
    <citation type="submission" date="2019-09" db="EMBL/GenBank/DDBJ databases">
        <title>Characterisation of the sponge microbiome using genome-centric metagenomics.</title>
        <authorList>
            <person name="Engelberts J.P."/>
            <person name="Robbins S.J."/>
            <person name="De Goeij J.M."/>
            <person name="Aranda M."/>
            <person name="Bell S.C."/>
            <person name="Webster N.S."/>
        </authorList>
    </citation>
    <scope>NUCLEOTIDE SEQUENCE</scope>
    <source>
        <strain evidence="4">SB0662_bin_9</strain>
    </source>
</reference>
<evidence type="ECO:0000256" key="1">
    <source>
        <dbReference type="ARBA" id="ARBA00022723"/>
    </source>
</evidence>
<dbReference type="Pfam" id="PF00884">
    <property type="entry name" value="Sulfatase"/>
    <property type="match status" value="1"/>
</dbReference>
<evidence type="ECO:0000259" key="3">
    <source>
        <dbReference type="Pfam" id="PF00884"/>
    </source>
</evidence>
<dbReference type="GO" id="GO:0046872">
    <property type="term" value="F:metal ion binding"/>
    <property type="evidence" value="ECO:0007669"/>
    <property type="project" value="UniProtKB-KW"/>
</dbReference>
<evidence type="ECO:0000256" key="2">
    <source>
        <dbReference type="ARBA" id="ARBA00022801"/>
    </source>
</evidence>
<evidence type="ECO:0000313" key="4">
    <source>
        <dbReference type="EMBL" id="MYD90038.1"/>
    </source>
</evidence>
<dbReference type="PANTHER" id="PTHR45953">
    <property type="entry name" value="IDURONATE 2-SULFATASE"/>
    <property type="match status" value="1"/>
</dbReference>
<protein>
    <submittedName>
        <fullName evidence="4">Sulfatase-like hydrolase/transferase</fullName>
    </submittedName>
</protein>
<dbReference type="InterPro" id="IPR000917">
    <property type="entry name" value="Sulfatase_N"/>
</dbReference>
<dbReference type="GO" id="GO:0008484">
    <property type="term" value="F:sulfuric ester hydrolase activity"/>
    <property type="evidence" value="ECO:0007669"/>
    <property type="project" value="TreeGrafter"/>
</dbReference>
<proteinExistence type="predicted"/>
<dbReference type="SUPFAM" id="SSF53649">
    <property type="entry name" value="Alkaline phosphatase-like"/>
    <property type="match status" value="1"/>
</dbReference>
<name>A0A6B1DRZ3_9CHLR</name>
<dbReference type="PANTHER" id="PTHR45953:SF1">
    <property type="entry name" value="IDURONATE 2-SULFATASE"/>
    <property type="match status" value="1"/>
</dbReference>
<dbReference type="GO" id="GO:0016740">
    <property type="term" value="F:transferase activity"/>
    <property type="evidence" value="ECO:0007669"/>
    <property type="project" value="UniProtKB-KW"/>
</dbReference>
<gene>
    <name evidence="4" type="ORF">F4Y08_06825</name>
</gene>
<comment type="caution">
    <text evidence="4">The sequence shown here is derived from an EMBL/GenBank/DDBJ whole genome shotgun (WGS) entry which is preliminary data.</text>
</comment>
<dbReference type="Gene3D" id="3.40.720.10">
    <property type="entry name" value="Alkaline Phosphatase, subunit A"/>
    <property type="match status" value="1"/>
</dbReference>
<keyword evidence="4" id="KW-0808">Transferase</keyword>
<dbReference type="AlphaFoldDB" id="A0A6B1DRZ3"/>
<dbReference type="GO" id="GO:0005737">
    <property type="term" value="C:cytoplasm"/>
    <property type="evidence" value="ECO:0007669"/>
    <property type="project" value="TreeGrafter"/>
</dbReference>
<accession>A0A6B1DRZ3</accession>
<feature type="domain" description="Sulfatase N-terminal" evidence="3">
    <location>
        <begin position="3"/>
        <end position="377"/>
    </location>
</feature>
<organism evidence="4">
    <name type="scientific">Caldilineaceae bacterium SB0662_bin_9</name>
    <dbReference type="NCBI Taxonomy" id="2605258"/>
    <lineage>
        <taxon>Bacteria</taxon>
        <taxon>Bacillati</taxon>
        <taxon>Chloroflexota</taxon>
        <taxon>Caldilineae</taxon>
        <taxon>Caldilineales</taxon>
        <taxon>Caldilineaceae</taxon>
    </lineage>
</organism>